<dbReference type="Proteomes" id="UP000541444">
    <property type="component" value="Unassembled WGS sequence"/>
</dbReference>
<dbReference type="AlphaFoldDB" id="A0A7J7M8T4"/>
<evidence type="ECO:0000313" key="2">
    <source>
        <dbReference type="Proteomes" id="UP000541444"/>
    </source>
</evidence>
<sequence length="198" mass="22410">MRILVESDAQRALTGRSALSELQRALLKYLPVVLGLTKKEHRLENTIEFKWKSLQDMGQMESCIENSWFDVLSVLHMIAILLFLEANSLLVHKNLMDANCKKDSIDLLLKASGYLEFCVNHIVGHLPKEIKTKLPRDLWEGVLDAIFIQAFGQGTKILIGLAIEIQTATLSVKRRLACEHLTYFAQVSFKALEMLEGT</sequence>
<dbReference type="InterPro" id="IPR038898">
    <property type="entry name" value="BROX"/>
</dbReference>
<organism evidence="1 2">
    <name type="scientific">Kingdonia uniflora</name>
    <dbReference type="NCBI Taxonomy" id="39325"/>
    <lineage>
        <taxon>Eukaryota</taxon>
        <taxon>Viridiplantae</taxon>
        <taxon>Streptophyta</taxon>
        <taxon>Embryophyta</taxon>
        <taxon>Tracheophyta</taxon>
        <taxon>Spermatophyta</taxon>
        <taxon>Magnoliopsida</taxon>
        <taxon>Ranunculales</taxon>
        <taxon>Circaeasteraceae</taxon>
        <taxon>Kingdonia</taxon>
    </lineage>
</organism>
<keyword evidence="2" id="KW-1185">Reference proteome</keyword>
<dbReference type="EMBL" id="JACGCM010001700">
    <property type="protein sequence ID" value="KAF6151289.1"/>
    <property type="molecule type" value="Genomic_DNA"/>
</dbReference>
<reference evidence="1 2" key="1">
    <citation type="journal article" date="2020" name="IScience">
        <title>Genome Sequencing of the Endangered Kingdonia uniflora (Circaeasteraceae, Ranunculales) Reveals Potential Mechanisms of Evolutionary Specialization.</title>
        <authorList>
            <person name="Sun Y."/>
            <person name="Deng T."/>
            <person name="Zhang A."/>
            <person name="Moore M.J."/>
            <person name="Landis J.B."/>
            <person name="Lin N."/>
            <person name="Zhang H."/>
            <person name="Zhang X."/>
            <person name="Huang J."/>
            <person name="Zhang X."/>
            <person name="Sun H."/>
            <person name="Wang H."/>
        </authorList>
    </citation>
    <scope>NUCLEOTIDE SEQUENCE [LARGE SCALE GENOMIC DNA]</scope>
    <source>
        <strain evidence="1">TB1705</strain>
        <tissue evidence="1">Leaf</tissue>
    </source>
</reference>
<dbReference type="PANTHER" id="PTHR23032">
    <property type="entry name" value="BRO1 DOMAIN-CONTAINING PROTEIN BROX"/>
    <property type="match status" value="1"/>
</dbReference>
<dbReference type="PANTHER" id="PTHR23032:SF2">
    <property type="entry name" value="ENDOSOMAL TARGETING BRO1-LIKE DOMAIN-CONTAINING PROTEIN"/>
    <property type="match status" value="1"/>
</dbReference>
<accession>A0A7J7M8T4</accession>
<name>A0A7J7M8T4_9MAGN</name>
<gene>
    <name evidence="1" type="ORF">GIB67_020611</name>
</gene>
<proteinExistence type="predicted"/>
<dbReference type="InterPro" id="IPR038499">
    <property type="entry name" value="BRO1_sf"/>
</dbReference>
<dbReference type="Gene3D" id="1.25.40.280">
    <property type="entry name" value="alix/aip1 like domains"/>
    <property type="match status" value="1"/>
</dbReference>
<protein>
    <submittedName>
        <fullName evidence="1">Uncharacterized protein</fullName>
    </submittedName>
</protein>
<evidence type="ECO:0000313" key="1">
    <source>
        <dbReference type="EMBL" id="KAF6151289.1"/>
    </source>
</evidence>
<comment type="caution">
    <text evidence="1">The sequence shown here is derived from an EMBL/GenBank/DDBJ whole genome shotgun (WGS) entry which is preliminary data.</text>
</comment>
<dbReference type="OrthoDB" id="1855524at2759"/>